<feature type="region of interest" description="Disordered" evidence="7">
    <location>
        <begin position="122"/>
        <end position="172"/>
    </location>
</feature>
<feature type="domain" description="Striatin N-terminal" evidence="8">
    <location>
        <begin position="50"/>
        <end position="197"/>
    </location>
</feature>
<dbReference type="Proteomes" id="UP000663879">
    <property type="component" value="Unassembled WGS sequence"/>
</dbReference>
<feature type="compositionally biased region" description="Polar residues" evidence="7">
    <location>
        <begin position="281"/>
        <end position="293"/>
    </location>
</feature>
<dbReference type="GO" id="GO:0005516">
    <property type="term" value="F:calmodulin binding"/>
    <property type="evidence" value="ECO:0007669"/>
    <property type="project" value="UniProtKB-KW"/>
</dbReference>
<evidence type="ECO:0000256" key="5">
    <source>
        <dbReference type="ARBA" id="ARBA00023054"/>
    </source>
</evidence>
<proteinExistence type="inferred from homology"/>
<organism evidence="9 10">
    <name type="scientific">Brachionus calyciflorus</name>
    <dbReference type="NCBI Taxonomy" id="104777"/>
    <lineage>
        <taxon>Eukaryota</taxon>
        <taxon>Metazoa</taxon>
        <taxon>Spiralia</taxon>
        <taxon>Gnathifera</taxon>
        <taxon>Rotifera</taxon>
        <taxon>Eurotatoria</taxon>
        <taxon>Monogononta</taxon>
        <taxon>Pseudotrocha</taxon>
        <taxon>Ploima</taxon>
        <taxon>Brachionidae</taxon>
        <taxon>Brachionus</taxon>
    </lineage>
</organism>
<feature type="repeat" description="WD" evidence="6">
    <location>
        <begin position="611"/>
        <end position="641"/>
    </location>
</feature>
<comment type="caution">
    <text evidence="9">The sequence shown here is derived from an EMBL/GenBank/DDBJ whole genome shotgun (WGS) entry which is preliminary data.</text>
</comment>
<dbReference type="InterPro" id="IPR015943">
    <property type="entry name" value="WD40/YVTN_repeat-like_dom_sf"/>
</dbReference>
<feature type="compositionally biased region" description="Low complexity" evidence="7">
    <location>
        <begin position="131"/>
        <end position="147"/>
    </location>
</feature>
<keyword evidence="5" id="KW-0175">Coiled coil</keyword>
<dbReference type="PROSITE" id="PS00678">
    <property type="entry name" value="WD_REPEATS_1"/>
    <property type="match status" value="3"/>
</dbReference>
<evidence type="ECO:0000256" key="4">
    <source>
        <dbReference type="ARBA" id="ARBA00022860"/>
    </source>
</evidence>
<feature type="compositionally biased region" description="Polar residues" evidence="7">
    <location>
        <begin position="424"/>
        <end position="435"/>
    </location>
</feature>
<gene>
    <name evidence="9" type="ORF">OXX778_LOCUS10951</name>
</gene>
<sequence>MERSDDVLLSNAGMTTNGDINAVMSSSNSSSNNSNTQGNTNSERAANSYSMPGILHYLQHEWNRFEFERQQWELDRAELMTKISFLQGERRGQENLKNNLLRRIKMLELALKQERIKYHKLKFGVDPPPLNTTTSNQNDSKNNQSNDNNDDNDTSTFSISQHPILNKENTASTNAIKQGRQLLKQYLQEIGYTDTIIDVRSARLRALLGKAVANNGQSNDQSNDLLSQSNQLDPLSNLINGNKQLLQLSINNSSNKRASSKTNGNLSSNEVQKILKLTEGESVQNSEENSLSGITGDDKNSSAYYDDEEMSEEDINCKSNGDTDLDTEDALKEFAFLSESSSGSDMESNSDWNVDKAHLSKLTEQYKKDRKMAKNAKMEALVNTSLVNTHRPNRSTLQAMIANLTEQSEDNTNEQNNTNSQTNLNIGNSIKTNDVSPGKNEKIKFNKTNNNNMFFSEDDSFTNESNLGELSRLSVDNSINLSSINDETVVDSSRKTISNKHLLRGHFDSIRCLAFHSTESVLLSGSEDQTIKLWNLDKSTINNKKNSNTDIEPIYTFRKHTGPVLSLLISPSGDYILSSGLDSKIILWNMPNHETTDQYDPYAPSVFVKYLTGHTDAVWNMALVDNTLVSVSADSTIRIWNPFSIDELNEASLTSIGCLNENKTEGIPTSIDFINNEKTRIITSFGATHHNLYDLETSKIITRFDYFDSTLNTHCYKVLSHPSTATMSSSLVVSAHEDKKIRFFDINSGKLVYQMVAHQDACTDIAIDPTCNYLLSSSHDCSIRLWNLETKSCVQEMTSHRKKYDESINCVAFHANKPFIASGGADAIVKIYV</sequence>
<evidence type="ECO:0000259" key="8">
    <source>
        <dbReference type="Pfam" id="PF08232"/>
    </source>
</evidence>
<dbReference type="Pfam" id="PF00400">
    <property type="entry name" value="WD40"/>
    <property type="match status" value="5"/>
</dbReference>
<dbReference type="Pfam" id="PF08232">
    <property type="entry name" value="Striatin"/>
    <property type="match status" value="1"/>
</dbReference>
<dbReference type="Gene3D" id="1.20.5.300">
    <property type="match status" value="1"/>
</dbReference>
<dbReference type="CDD" id="cd00200">
    <property type="entry name" value="WD40"/>
    <property type="match status" value="1"/>
</dbReference>
<feature type="repeat" description="WD" evidence="6">
    <location>
        <begin position="503"/>
        <end position="544"/>
    </location>
</feature>
<keyword evidence="4" id="KW-0112">Calmodulin-binding</keyword>
<keyword evidence="2 6" id="KW-0853">WD repeat</keyword>
<dbReference type="Gene3D" id="2.130.10.10">
    <property type="entry name" value="YVTN repeat-like/Quinoprotein amine dehydrogenase"/>
    <property type="match status" value="2"/>
</dbReference>
<dbReference type="SUPFAM" id="SSF50978">
    <property type="entry name" value="WD40 repeat-like"/>
    <property type="match status" value="1"/>
</dbReference>
<protein>
    <recommendedName>
        <fullName evidence="8">Striatin N-terminal domain-containing protein</fullName>
    </recommendedName>
</protein>
<feature type="compositionally biased region" description="Polar residues" evidence="7">
    <location>
        <begin position="159"/>
        <end position="172"/>
    </location>
</feature>
<dbReference type="SMART" id="SM00320">
    <property type="entry name" value="WD40"/>
    <property type="match status" value="6"/>
</dbReference>
<dbReference type="OrthoDB" id="727118at2759"/>
<keyword evidence="10" id="KW-1185">Reference proteome</keyword>
<evidence type="ECO:0000313" key="10">
    <source>
        <dbReference type="Proteomes" id="UP000663879"/>
    </source>
</evidence>
<name>A0A813Z0G2_9BILA</name>
<dbReference type="AlphaFoldDB" id="A0A813Z0G2"/>
<feature type="compositionally biased region" description="Low complexity" evidence="7">
    <location>
        <begin position="413"/>
        <end position="423"/>
    </location>
</feature>
<evidence type="ECO:0000256" key="7">
    <source>
        <dbReference type="SAM" id="MobiDB-lite"/>
    </source>
</evidence>
<dbReference type="PRINTS" id="PR00320">
    <property type="entry name" value="GPROTEINBRPT"/>
</dbReference>
<dbReference type="InterPro" id="IPR051488">
    <property type="entry name" value="WD_repeat_striatin"/>
</dbReference>
<feature type="repeat" description="WD" evidence="6">
    <location>
        <begin position="755"/>
        <end position="796"/>
    </location>
</feature>
<feature type="region of interest" description="Disordered" evidence="7">
    <location>
        <begin position="278"/>
        <end position="302"/>
    </location>
</feature>
<feature type="region of interest" description="Disordered" evidence="7">
    <location>
        <begin position="408"/>
        <end position="439"/>
    </location>
</feature>
<dbReference type="PANTHER" id="PTHR15653">
    <property type="entry name" value="STRIATIN"/>
    <property type="match status" value="1"/>
</dbReference>
<dbReference type="InterPro" id="IPR013258">
    <property type="entry name" value="Striatin_N"/>
</dbReference>
<feature type="compositionally biased region" description="Low complexity" evidence="7">
    <location>
        <begin position="25"/>
        <end position="42"/>
    </location>
</feature>
<evidence type="ECO:0000313" key="9">
    <source>
        <dbReference type="EMBL" id="CAF0891859.1"/>
    </source>
</evidence>
<comment type="similarity">
    <text evidence="1">Belongs to the WD repeat striatin family.</text>
</comment>
<reference evidence="9" key="1">
    <citation type="submission" date="2021-02" db="EMBL/GenBank/DDBJ databases">
        <authorList>
            <person name="Nowell W R."/>
        </authorList>
    </citation>
    <scope>NUCLEOTIDE SEQUENCE</scope>
    <source>
        <strain evidence="9">Ploen Becks lab</strain>
    </source>
</reference>
<dbReference type="EMBL" id="CAJNOC010001796">
    <property type="protein sequence ID" value="CAF0891859.1"/>
    <property type="molecule type" value="Genomic_DNA"/>
</dbReference>
<evidence type="ECO:0000256" key="1">
    <source>
        <dbReference type="ARBA" id="ARBA00009616"/>
    </source>
</evidence>
<accession>A0A813Z0G2</accession>
<dbReference type="InterPro" id="IPR001680">
    <property type="entry name" value="WD40_rpt"/>
</dbReference>
<dbReference type="InterPro" id="IPR019775">
    <property type="entry name" value="WD40_repeat_CS"/>
</dbReference>
<evidence type="ECO:0000256" key="2">
    <source>
        <dbReference type="ARBA" id="ARBA00022574"/>
    </source>
</evidence>
<dbReference type="PROSITE" id="PS50294">
    <property type="entry name" value="WD_REPEATS_REGION"/>
    <property type="match status" value="5"/>
</dbReference>
<dbReference type="PANTHER" id="PTHR15653:SF0">
    <property type="entry name" value="CONNECTOR OF KINASE TO AP-1, ISOFORM E"/>
    <property type="match status" value="1"/>
</dbReference>
<evidence type="ECO:0000256" key="3">
    <source>
        <dbReference type="ARBA" id="ARBA00022737"/>
    </source>
</evidence>
<dbReference type="PROSITE" id="PS50082">
    <property type="entry name" value="WD_REPEATS_2"/>
    <property type="match status" value="5"/>
</dbReference>
<dbReference type="InterPro" id="IPR036322">
    <property type="entry name" value="WD40_repeat_dom_sf"/>
</dbReference>
<feature type="region of interest" description="Disordered" evidence="7">
    <location>
        <begin position="1"/>
        <end position="46"/>
    </location>
</feature>
<keyword evidence="3" id="KW-0677">Repeat</keyword>
<dbReference type="InterPro" id="IPR020472">
    <property type="entry name" value="WD40_PAC1"/>
</dbReference>
<feature type="repeat" description="WD" evidence="6">
    <location>
        <begin position="557"/>
        <end position="598"/>
    </location>
</feature>
<feature type="repeat" description="WD" evidence="6">
    <location>
        <begin position="801"/>
        <end position="833"/>
    </location>
</feature>
<evidence type="ECO:0000256" key="6">
    <source>
        <dbReference type="PROSITE-ProRule" id="PRU00221"/>
    </source>
</evidence>